<evidence type="ECO:0000256" key="2">
    <source>
        <dbReference type="ARBA" id="ARBA00022737"/>
    </source>
</evidence>
<protein>
    <recommendedName>
        <fullName evidence="5">Transient receptor ion channel domain-containing protein</fullName>
    </recommendedName>
</protein>
<dbReference type="Gene3D" id="1.25.40.20">
    <property type="entry name" value="Ankyrin repeat-containing domain"/>
    <property type="match status" value="1"/>
</dbReference>
<name>C3ZV49_BRAFL</name>
<keyword evidence="2" id="KW-0677">Repeat</keyword>
<dbReference type="InterPro" id="IPR013555">
    <property type="entry name" value="TRP_dom"/>
</dbReference>
<dbReference type="SMART" id="SM01420">
    <property type="entry name" value="TRP_2"/>
    <property type="match status" value="1"/>
</dbReference>
<dbReference type="AlphaFoldDB" id="C3ZV49"/>
<organism>
    <name type="scientific">Branchiostoma floridae</name>
    <name type="common">Florida lancelet</name>
    <name type="synonym">Amphioxus</name>
    <dbReference type="NCBI Taxonomy" id="7739"/>
    <lineage>
        <taxon>Eukaryota</taxon>
        <taxon>Metazoa</taxon>
        <taxon>Chordata</taxon>
        <taxon>Cephalochordata</taxon>
        <taxon>Leptocardii</taxon>
        <taxon>Amphioxiformes</taxon>
        <taxon>Branchiostomatidae</taxon>
        <taxon>Branchiostoma</taxon>
    </lineage>
</organism>
<dbReference type="PANTHER" id="PTHR10117:SF54">
    <property type="entry name" value="TRANSIENT RECEPTOR POTENTIAL-GAMMA PROTEIN"/>
    <property type="match status" value="1"/>
</dbReference>
<proteinExistence type="predicted"/>
<dbReference type="FunFam" id="1.25.40.20:FF:001218">
    <property type="entry name" value="Uncharacterized protein"/>
    <property type="match status" value="1"/>
</dbReference>
<evidence type="ECO:0000256" key="4">
    <source>
        <dbReference type="ARBA" id="ARBA00023303"/>
    </source>
</evidence>
<evidence type="ECO:0000313" key="6">
    <source>
        <dbReference type="EMBL" id="EEN43570.1"/>
    </source>
</evidence>
<keyword evidence="4" id="KW-0407">Ion channel</keyword>
<sequence length="264" mass="28303">MDTDSGIDKESNDSDSGVAALTEAEKKLLSAAAKGDIATVTELLGFGEGRINVDCKDALGRCAVELAVDSDHLEVANALLQYGATPGEALLYAVDKEDVAATEMLLGYAMNAEKSPSTACTRHPPEMTPIVLASHKNNLPLIKVLVDREMSIPDPDEVPFNGHPSTEANLNLYRGLVSPYYILLTNDDPLSRAFVLSSKLVDIGTKTPEVEEEFSEMAEECRSLGVDLLNQVRNREEAAAILNCGDEVSPVIHGDDCKVKLSGD</sequence>
<dbReference type="InterPro" id="IPR036770">
    <property type="entry name" value="Ankyrin_rpt-contain_sf"/>
</dbReference>
<accession>C3ZV49</accession>
<dbReference type="GO" id="GO:0016020">
    <property type="term" value="C:membrane"/>
    <property type="evidence" value="ECO:0007669"/>
    <property type="project" value="InterPro"/>
</dbReference>
<keyword evidence="3" id="KW-0406">Ion transport</keyword>
<dbReference type="EMBL" id="GG666687">
    <property type="protein sequence ID" value="EEN43570.1"/>
    <property type="molecule type" value="Genomic_DNA"/>
</dbReference>
<dbReference type="Pfam" id="PF08344">
    <property type="entry name" value="TRP_2"/>
    <property type="match status" value="1"/>
</dbReference>
<gene>
    <name evidence="6" type="ORF">BRAFLDRAFT_95701</name>
</gene>
<evidence type="ECO:0000256" key="1">
    <source>
        <dbReference type="ARBA" id="ARBA00022448"/>
    </source>
</evidence>
<dbReference type="PANTHER" id="PTHR10117">
    <property type="entry name" value="TRANSIENT RECEPTOR POTENTIAL CHANNEL"/>
    <property type="match status" value="1"/>
</dbReference>
<feature type="domain" description="Transient receptor ion channel" evidence="5">
    <location>
        <begin position="163"/>
        <end position="215"/>
    </location>
</feature>
<dbReference type="eggNOG" id="KOG3609">
    <property type="taxonomic scope" value="Eukaryota"/>
</dbReference>
<dbReference type="InParanoid" id="C3ZV49"/>
<reference evidence="6" key="1">
    <citation type="journal article" date="2008" name="Nature">
        <title>The amphioxus genome and the evolution of the chordate karyotype.</title>
        <authorList>
            <consortium name="US DOE Joint Genome Institute (JGI-PGF)"/>
            <person name="Putnam N.H."/>
            <person name="Butts T."/>
            <person name="Ferrier D.E.K."/>
            <person name="Furlong R.F."/>
            <person name="Hellsten U."/>
            <person name="Kawashima T."/>
            <person name="Robinson-Rechavi M."/>
            <person name="Shoguchi E."/>
            <person name="Terry A."/>
            <person name="Yu J.-K."/>
            <person name="Benito-Gutierrez E.L."/>
            <person name="Dubchak I."/>
            <person name="Garcia-Fernandez J."/>
            <person name="Gibson-Brown J.J."/>
            <person name="Grigoriev I.V."/>
            <person name="Horton A.C."/>
            <person name="de Jong P.J."/>
            <person name="Jurka J."/>
            <person name="Kapitonov V.V."/>
            <person name="Kohara Y."/>
            <person name="Kuroki Y."/>
            <person name="Lindquist E."/>
            <person name="Lucas S."/>
            <person name="Osoegawa K."/>
            <person name="Pennacchio L.A."/>
            <person name="Salamov A.A."/>
            <person name="Satou Y."/>
            <person name="Sauka-Spengler T."/>
            <person name="Schmutz J."/>
            <person name="Shin-I T."/>
            <person name="Toyoda A."/>
            <person name="Bronner-Fraser M."/>
            <person name="Fujiyama A."/>
            <person name="Holland L.Z."/>
            <person name="Holland P.W.H."/>
            <person name="Satoh N."/>
            <person name="Rokhsar D.S."/>
        </authorList>
    </citation>
    <scope>NUCLEOTIDE SEQUENCE [LARGE SCALE GENOMIC DNA]</scope>
    <source>
        <strain evidence="6">S238N-H82</strain>
        <tissue evidence="6">Testes</tissue>
    </source>
</reference>
<keyword evidence="1" id="KW-0813">Transport</keyword>
<dbReference type="InterPro" id="IPR002153">
    <property type="entry name" value="TRPC_channel"/>
</dbReference>
<dbReference type="SUPFAM" id="SSF48403">
    <property type="entry name" value="Ankyrin repeat"/>
    <property type="match status" value="1"/>
</dbReference>
<evidence type="ECO:0000259" key="5">
    <source>
        <dbReference type="SMART" id="SM01420"/>
    </source>
</evidence>
<evidence type="ECO:0000256" key="3">
    <source>
        <dbReference type="ARBA" id="ARBA00023065"/>
    </source>
</evidence>
<dbReference type="GO" id="GO:0005262">
    <property type="term" value="F:calcium channel activity"/>
    <property type="evidence" value="ECO:0007669"/>
    <property type="project" value="InterPro"/>
</dbReference>